<accession>A0A1I5BQ36</accession>
<sequence length="121" mass="13725">MKINSYIAIFFTLVFLGKFFMLDSKFLGSILETENIAWVNSYCENNLLNSSEENKSADFEQAANALVINADAICNSPFNFSSLNWPAAQAEPNFQYYDYRNPAVISAYHDKFYPPPKVLIG</sequence>
<evidence type="ECO:0000256" key="1">
    <source>
        <dbReference type="SAM" id="Phobius"/>
    </source>
</evidence>
<organism evidence="2 3">
    <name type="scientific">Salegentibacter flavus</name>
    <dbReference type="NCBI Taxonomy" id="287099"/>
    <lineage>
        <taxon>Bacteria</taxon>
        <taxon>Pseudomonadati</taxon>
        <taxon>Bacteroidota</taxon>
        <taxon>Flavobacteriia</taxon>
        <taxon>Flavobacteriales</taxon>
        <taxon>Flavobacteriaceae</taxon>
        <taxon>Salegentibacter</taxon>
    </lineage>
</organism>
<reference evidence="2 3" key="1">
    <citation type="submission" date="2016-10" db="EMBL/GenBank/DDBJ databases">
        <authorList>
            <person name="de Groot N.N."/>
        </authorList>
    </citation>
    <scope>NUCLEOTIDE SEQUENCE [LARGE SCALE GENOMIC DNA]</scope>
    <source>
        <strain evidence="2 3">DSM 17794</strain>
    </source>
</reference>
<dbReference type="RefSeq" id="WP_093410230.1">
    <property type="nucleotide sequence ID" value="NZ_FOVL01000016.1"/>
</dbReference>
<proteinExistence type="predicted"/>
<dbReference type="STRING" id="287099.SAMN05660413_02493"/>
<keyword evidence="1" id="KW-0812">Transmembrane</keyword>
<dbReference type="OrthoDB" id="1444460at2"/>
<keyword evidence="1" id="KW-1133">Transmembrane helix</keyword>
<name>A0A1I5BQ36_9FLAO</name>
<gene>
    <name evidence="2" type="ORF">SAMN05660413_02493</name>
</gene>
<keyword evidence="1" id="KW-0472">Membrane</keyword>
<feature type="transmembrane region" description="Helical" evidence="1">
    <location>
        <begin position="6"/>
        <end position="22"/>
    </location>
</feature>
<dbReference type="Proteomes" id="UP000199153">
    <property type="component" value="Unassembled WGS sequence"/>
</dbReference>
<dbReference type="AlphaFoldDB" id="A0A1I5BQ36"/>
<protein>
    <submittedName>
        <fullName evidence="2">Uncharacterized protein</fullName>
    </submittedName>
</protein>
<dbReference type="EMBL" id="FOVL01000016">
    <property type="protein sequence ID" value="SFN76855.1"/>
    <property type="molecule type" value="Genomic_DNA"/>
</dbReference>
<keyword evidence="3" id="KW-1185">Reference proteome</keyword>
<evidence type="ECO:0000313" key="3">
    <source>
        <dbReference type="Proteomes" id="UP000199153"/>
    </source>
</evidence>
<evidence type="ECO:0000313" key="2">
    <source>
        <dbReference type="EMBL" id="SFN76855.1"/>
    </source>
</evidence>